<accession>A0A0F9K137</accession>
<evidence type="ECO:0000256" key="1">
    <source>
        <dbReference type="SAM" id="Coils"/>
    </source>
</evidence>
<reference evidence="2" key="1">
    <citation type="journal article" date="2015" name="Nature">
        <title>Complex archaea that bridge the gap between prokaryotes and eukaryotes.</title>
        <authorList>
            <person name="Spang A."/>
            <person name="Saw J.H."/>
            <person name="Jorgensen S.L."/>
            <person name="Zaremba-Niedzwiedzka K."/>
            <person name="Martijn J."/>
            <person name="Lind A.E."/>
            <person name="van Eijk R."/>
            <person name="Schleper C."/>
            <person name="Guy L."/>
            <person name="Ettema T.J."/>
        </authorList>
    </citation>
    <scope>NUCLEOTIDE SEQUENCE</scope>
</reference>
<feature type="coiled-coil region" evidence="1">
    <location>
        <begin position="155"/>
        <end position="182"/>
    </location>
</feature>
<organism evidence="2">
    <name type="scientific">marine sediment metagenome</name>
    <dbReference type="NCBI Taxonomy" id="412755"/>
    <lineage>
        <taxon>unclassified sequences</taxon>
        <taxon>metagenomes</taxon>
        <taxon>ecological metagenomes</taxon>
    </lineage>
</organism>
<feature type="non-terminal residue" evidence="2">
    <location>
        <position position="196"/>
    </location>
</feature>
<protein>
    <submittedName>
        <fullName evidence="2">Uncharacterized protein</fullName>
    </submittedName>
</protein>
<dbReference type="EMBL" id="LAZR01008927">
    <property type="protein sequence ID" value="KKM75703.1"/>
    <property type="molecule type" value="Genomic_DNA"/>
</dbReference>
<gene>
    <name evidence="2" type="ORF">LCGC14_1387490</name>
</gene>
<sequence>MAEETVDVSETQAQLLRRVAGENEFPTVDGGTVCRYCDTEMVAHDTDCLVVLAKMAADELENVVSVEDIEIAFYTDNIDDPDLSPFQRIFDLQLRMHEMTEERMAQILDPPDSAEPRKPTDEEVLHHIDRIGMVNREHSALQAESEGLKATITLNAIFADERSALNEENDQLKAELAEARKAPSEGKTRYFLWGSG</sequence>
<dbReference type="AlphaFoldDB" id="A0A0F9K137"/>
<comment type="caution">
    <text evidence="2">The sequence shown here is derived from an EMBL/GenBank/DDBJ whole genome shotgun (WGS) entry which is preliminary data.</text>
</comment>
<name>A0A0F9K137_9ZZZZ</name>
<evidence type="ECO:0000313" key="2">
    <source>
        <dbReference type="EMBL" id="KKM75703.1"/>
    </source>
</evidence>
<keyword evidence="1" id="KW-0175">Coiled coil</keyword>
<proteinExistence type="predicted"/>